<feature type="domain" description="Protein kinase" evidence="1">
    <location>
        <begin position="53"/>
        <end position="460"/>
    </location>
</feature>
<dbReference type="InParanoid" id="A0A2K3DPJ0"/>
<dbReference type="OrthoDB" id="554954at2759"/>
<organism evidence="2 3">
    <name type="scientific">Chlamydomonas reinhardtii</name>
    <name type="common">Chlamydomonas smithii</name>
    <dbReference type="NCBI Taxonomy" id="3055"/>
    <lineage>
        <taxon>Eukaryota</taxon>
        <taxon>Viridiplantae</taxon>
        <taxon>Chlorophyta</taxon>
        <taxon>core chlorophytes</taxon>
        <taxon>Chlorophyceae</taxon>
        <taxon>CS clade</taxon>
        <taxon>Chlamydomonadales</taxon>
        <taxon>Chlamydomonadaceae</taxon>
        <taxon>Chlamydomonas</taxon>
    </lineage>
</organism>
<name>A0A2K3DPJ0_CHLRE</name>
<dbReference type="InterPro" id="IPR000719">
    <property type="entry name" value="Prot_kinase_dom"/>
</dbReference>
<proteinExistence type="predicted"/>
<dbReference type="KEGG" id="cre:CHLRE_06g279450v5"/>
<protein>
    <recommendedName>
        <fullName evidence="1">Protein kinase domain-containing protein</fullName>
    </recommendedName>
</protein>
<dbReference type="InterPro" id="IPR011009">
    <property type="entry name" value="Kinase-like_dom_sf"/>
</dbReference>
<evidence type="ECO:0000259" key="1">
    <source>
        <dbReference type="PROSITE" id="PS50011"/>
    </source>
</evidence>
<dbReference type="PROSITE" id="PS50011">
    <property type="entry name" value="PROTEIN_KINASE_DOM"/>
    <property type="match status" value="1"/>
</dbReference>
<keyword evidence="3" id="KW-1185">Reference proteome</keyword>
<evidence type="ECO:0000313" key="2">
    <source>
        <dbReference type="EMBL" id="PNW82449.1"/>
    </source>
</evidence>
<sequence>MSPAAVRFISDQAVAAGAAPFTAPARLTSTPPPPVSGAELAAGLQAAFPILGATSSLATGAGAVKVLVGGHVVHRAGWVAGVSTGLRQREVQHVPSAFVAERHRPLVALARKSVTVRFPPAELRAALSDPSPEWFADMLRPCVREAVVCGEVMRRFRSRHGQAALERWFPEQFGWTVEVVSEKEAGVSGCFRFVTHSAWQANGNLESYMTNLFADRDPERYAKTVKALTQWAHVCELLSAAGITLGDMKPGNLLVDEDGNIKLTDLDGAALLPAHIVMDAQEDAEAAAVGGGGGAAAATASAAMRGLETAAVSESPYMMTTAFAPPEMWVGWARSRMSYPDALEQLLARAESRSWAGALQLLQQLDGCETRLEQLQLLSDLGGRDWMCAASHTYLLGAAVCDWSCEQLGQLACVAGGGGRALQSDVGFLSELHDVAEGLMALRPNQRPSMQQLRTRLARLADDWC</sequence>
<reference evidence="2 3" key="1">
    <citation type="journal article" date="2007" name="Science">
        <title>The Chlamydomonas genome reveals the evolution of key animal and plant functions.</title>
        <authorList>
            <person name="Merchant S.S."/>
            <person name="Prochnik S.E."/>
            <person name="Vallon O."/>
            <person name="Harris E.H."/>
            <person name="Karpowicz S.J."/>
            <person name="Witman G.B."/>
            <person name="Terry A."/>
            <person name="Salamov A."/>
            <person name="Fritz-Laylin L.K."/>
            <person name="Marechal-Drouard L."/>
            <person name="Marshall W.F."/>
            <person name="Qu L.H."/>
            <person name="Nelson D.R."/>
            <person name="Sanderfoot A.A."/>
            <person name="Spalding M.H."/>
            <person name="Kapitonov V.V."/>
            <person name="Ren Q."/>
            <person name="Ferris P."/>
            <person name="Lindquist E."/>
            <person name="Shapiro H."/>
            <person name="Lucas S.M."/>
            <person name="Grimwood J."/>
            <person name="Schmutz J."/>
            <person name="Cardol P."/>
            <person name="Cerutti H."/>
            <person name="Chanfreau G."/>
            <person name="Chen C.L."/>
            <person name="Cognat V."/>
            <person name="Croft M.T."/>
            <person name="Dent R."/>
            <person name="Dutcher S."/>
            <person name="Fernandez E."/>
            <person name="Fukuzawa H."/>
            <person name="Gonzalez-Ballester D."/>
            <person name="Gonzalez-Halphen D."/>
            <person name="Hallmann A."/>
            <person name="Hanikenne M."/>
            <person name="Hippler M."/>
            <person name="Inwood W."/>
            <person name="Jabbari K."/>
            <person name="Kalanon M."/>
            <person name="Kuras R."/>
            <person name="Lefebvre P.A."/>
            <person name="Lemaire S.D."/>
            <person name="Lobanov A.V."/>
            <person name="Lohr M."/>
            <person name="Manuell A."/>
            <person name="Meier I."/>
            <person name="Mets L."/>
            <person name="Mittag M."/>
            <person name="Mittelmeier T."/>
            <person name="Moroney J.V."/>
            <person name="Moseley J."/>
            <person name="Napoli C."/>
            <person name="Nedelcu A.M."/>
            <person name="Niyogi K."/>
            <person name="Novoselov S.V."/>
            <person name="Paulsen I.T."/>
            <person name="Pazour G."/>
            <person name="Purton S."/>
            <person name="Ral J.P."/>
            <person name="Riano-Pachon D.M."/>
            <person name="Riekhof W."/>
            <person name="Rymarquis L."/>
            <person name="Schroda M."/>
            <person name="Stern D."/>
            <person name="Umen J."/>
            <person name="Willows R."/>
            <person name="Wilson N."/>
            <person name="Zimmer S.L."/>
            <person name="Allmer J."/>
            <person name="Balk J."/>
            <person name="Bisova K."/>
            <person name="Chen C.J."/>
            <person name="Elias M."/>
            <person name="Gendler K."/>
            <person name="Hauser C."/>
            <person name="Lamb M.R."/>
            <person name="Ledford H."/>
            <person name="Long J.C."/>
            <person name="Minagawa J."/>
            <person name="Page M.D."/>
            <person name="Pan J."/>
            <person name="Pootakham W."/>
            <person name="Roje S."/>
            <person name="Rose A."/>
            <person name="Stahlberg E."/>
            <person name="Terauchi A.M."/>
            <person name="Yang P."/>
            <person name="Ball S."/>
            <person name="Bowler C."/>
            <person name="Dieckmann C.L."/>
            <person name="Gladyshev V.N."/>
            <person name="Green P."/>
            <person name="Jorgensen R."/>
            <person name="Mayfield S."/>
            <person name="Mueller-Roeber B."/>
            <person name="Rajamani S."/>
            <person name="Sayre R.T."/>
            <person name="Brokstein P."/>
            <person name="Dubchak I."/>
            <person name="Goodstein D."/>
            <person name="Hornick L."/>
            <person name="Huang Y.W."/>
            <person name="Jhaveri J."/>
            <person name="Luo Y."/>
            <person name="Martinez D."/>
            <person name="Ngau W.C."/>
            <person name="Otillar B."/>
            <person name="Poliakov A."/>
            <person name="Porter A."/>
            <person name="Szajkowski L."/>
            <person name="Werner G."/>
            <person name="Zhou K."/>
            <person name="Grigoriev I.V."/>
            <person name="Rokhsar D.S."/>
            <person name="Grossman A.R."/>
        </authorList>
    </citation>
    <scope>NUCLEOTIDE SEQUENCE [LARGE SCALE GENOMIC DNA]</scope>
    <source>
        <strain evidence="3">CC-503</strain>
    </source>
</reference>
<dbReference type="Proteomes" id="UP000006906">
    <property type="component" value="Chromosome 6"/>
</dbReference>
<evidence type="ECO:0000313" key="3">
    <source>
        <dbReference type="Proteomes" id="UP000006906"/>
    </source>
</evidence>
<accession>A0A2K3DPJ0</accession>
<dbReference type="AlphaFoldDB" id="A0A2K3DPJ0"/>
<gene>
    <name evidence="2" type="ORF">CHLRE_06g279450v5</name>
</gene>
<dbReference type="GeneID" id="5720880"/>
<dbReference type="RefSeq" id="XP_042923940.1">
    <property type="nucleotide sequence ID" value="XM_043063234.1"/>
</dbReference>
<dbReference type="EMBL" id="CM008967">
    <property type="protein sequence ID" value="PNW82449.1"/>
    <property type="molecule type" value="Genomic_DNA"/>
</dbReference>
<dbReference type="GO" id="GO:0004672">
    <property type="term" value="F:protein kinase activity"/>
    <property type="evidence" value="ECO:0007669"/>
    <property type="project" value="InterPro"/>
</dbReference>
<dbReference type="Gramene" id="PNW82449">
    <property type="protein sequence ID" value="PNW82449"/>
    <property type="gene ID" value="CHLRE_06g279450v5"/>
</dbReference>
<dbReference type="Gene3D" id="1.10.510.10">
    <property type="entry name" value="Transferase(Phosphotransferase) domain 1"/>
    <property type="match status" value="1"/>
</dbReference>
<dbReference type="GO" id="GO:0005524">
    <property type="term" value="F:ATP binding"/>
    <property type="evidence" value="ECO:0007669"/>
    <property type="project" value="InterPro"/>
</dbReference>
<dbReference type="SUPFAM" id="SSF56112">
    <property type="entry name" value="Protein kinase-like (PK-like)"/>
    <property type="match status" value="1"/>
</dbReference>